<evidence type="ECO:0000256" key="10">
    <source>
        <dbReference type="RuleBase" id="RU003835"/>
    </source>
</evidence>
<dbReference type="RefSeq" id="WP_013232312.1">
    <property type="nucleotide sequence ID" value="NC_014323.1"/>
</dbReference>
<dbReference type="GeneID" id="29392555"/>
<dbReference type="HAMAP" id="MF_00020">
    <property type="entry name" value="Acetate_kinase"/>
    <property type="match status" value="1"/>
</dbReference>
<dbReference type="UniPathway" id="UPA00340">
    <property type="reaction ID" value="UER00458"/>
</dbReference>
<keyword evidence="4 9" id="KW-0479">Metal-binding</keyword>
<evidence type="ECO:0000256" key="6">
    <source>
        <dbReference type="ARBA" id="ARBA00022777"/>
    </source>
</evidence>
<dbReference type="HOGENOM" id="CLU_020352_0_0_4"/>
<comment type="cofactor">
    <cofactor evidence="9">
        <name>Mg(2+)</name>
        <dbReference type="ChEBI" id="CHEBI:18420"/>
    </cofactor>
    <cofactor evidence="9">
        <name>Mn(2+)</name>
        <dbReference type="ChEBI" id="CHEBI:29035"/>
    </cofactor>
    <text evidence="9">Mg(2+). Can also accept Mn(2+).</text>
</comment>
<dbReference type="GO" id="GO:0008776">
    <property type="term" value="F:acetate kinase activity"/>
    <property type="evidence" value="ECO:0007669"/>
    <property type="project" value="UniProtKB-UniRule"/>
</dbReference>
<comment type="similarity">
    <text evidence="1 9 10">Belongs to the acetokinase family.</text>
</comment>
<comment type="subunit">
    <text evidence="9">Homodimer.</text>
</comment>
<dbReference type="GO" id="GO:0005829">
    <property type="term" value="C:cytosol"/>
    <property type="evidence" value="ECO:0007669"/>
    <property type="project" value="TreeGrafter"/>
</dbReference>
<dbReference type="Pfam" id="PF00871">
    <property type="entry name" value="Acetate_kinase"/>
    <property type="match status" value="1"/>
</dbReference>
<sequence length="397" mass="42289">MNRLLLTFNAGSSTIKLGVFRLDGARARKIGQGQLDLHLAPLKLRLEIDGERSEVEIDADPAAAMDRVLEQVLHQLEVGHAQGELCAVGHRVVHGGLHLAQAVRLDDAIETELENLAPLAPLHQPQNLRLIRAIARLRPGLPQTASFDTAFHASQDALARRFALPRRLHEEGVLRYGFHGISYSYVAAEMRRQALPEAHARVVVAHLGNGASLCALHAGRSVDASTGFSTLDGVPMGTRCGALDAGVLLYLLRQGMSLDELEDLLYHRSGLLGVSGLSADVRSLQQSQDSAAREALDLFALRCAGEAARLASTLGGIDALVFTAGIGEHDAAMRAAICERLGWLGVRLDPQANAAHAGRISRADSAVSVYVIPTNEEQVIADDAAALLLTSATGTPS</sequence>
<evidence type="ECO:0000256" key="2">
    <source>
        <dbReference type="ARBA" id="ARBA00022490"/>
    </source>
</evidence>
<dbReference type="AlphaFoldDB" id="D8IVZ2"/>
<dbReference type="GO" id="GO:0005524">
    <property type="term" value="F:ATP binding"/>
    <property type="evidence" value="ECO:0007669"/>
    <property type="project" value="UniProtKB-KW"/>
</dbReference>
<comment type="function">
    <text evidence="9">Catalyzes the formation of acetyl phosphate from acetate and ATP. Can also catalyze the reverse reaction.</text>
</comment>
<comment type="pathway">
    <text evidence="9">Metabolic intermediate biosynthesis; acetyl-CoA biosynthesis; acetyl-CoA from acetate: step 1/2.</text>
</comment>
<dbReference type="InterPro" id="IPR000890">
    <property type="entry name" value="Aliphatic_acid_kin_short-chain"/>
</dbReference>
<dbReference type="OrthoDB" id="9802453at2"/>
<dbReference type="EC" id="2.7.2.1" evidence="9"/>
<evidence type="ECO:0000256" key="5">
    <source>
        <dbReference type="ARBA" id="ARBA00022741"/>
    </source>
</evidence>
<feature type="binding site" evidence="9">
    <location>
        <begin position="325"/>
        <end position="329"/>
    </location>
    <ligand>
        <name>ATP</name>
        <dbReference type="ChEBI" id="CHEBI:30616"/>
    </ligand>
</feature>
<feature type="binding site" evidence="9">
    <location>
        <position position="376"/>
    </location>
    <ligand>
        <name>Mg(2+)</name>
        <dbReference type="ChEBI" id="CHEBI:18420"/>
    </ligand>
</feature>
<accession>D8IVZ2</accession>
<feature type="binding site" evidence="9">
    <location>
        <position position="91"/>
    </location>
    <ligand>
        <name>substrate</name>
    </ligand>
</feature>
<evidence type="ECO:0000256" key="3">
    <source>
        <dbReference type="ARBA" id="ARBA00022679"/>
    </source>
</evidence>
<dbReference type="NCBIfam" id="NF005462">
    <property type="entry name" value="PRK07058.1"/>
    <property type="match status" value="1"/>
</dbReference>
<dbReference type="EMBL" id="CP002039">
    <property type="protein sequence ID" value="ADJ61790.1"/>
    <property type="molecule type" value="Genomic_DNA"/>
</dbReference>
<reference evidence="11 12" key="1">
    <citation type="submission" date="2010-04" db="EMBL/GenBank/DDBJ databases">
        <title>The genome of Herbaspirillum seropedicae SmR1, an endophytic, nitrogen-fixing, plant-growth promoting beta-Proteobacteria.</title>
        <authorList>
            <person name="Pedrosa F.O."/>
            <person name="Monteiro R.A."/>
            <person name="Wassem R."/>
            <person name="Cruz L.M."/>
            <person name="Ayub R.A."/>
            <person name="Colauto N.B."/>
            <person name="Fernandez M.A."/>
            <person name="Fungaro M.H.P."/>
            <person name="Grisard E.C."/>
            <person name="Hungria M."/>
            <person name="Madeira H.M.F."/>
            <person name="Nodari R.O."/>
            <person name="Osaku C.A."/>
            <person name="Petzl-Erler M.L."/>
            <person name="Terenzi H."/>
            <person name="Vieira L.G.E."/>
            <person name="Almeida M.I.M."/>
            <person name="Alves L.R."/>
            <person name="Arantes O.M.N."/>
            <person name="Balsanelli E."/>
            <person name="Barcellos F.G."/>
            <person name="Baura V.A."/>
            <person name="Binde D.R."/>
            <person name="Campo R.J."/>
            <person name="Chubatsu L.S."/>
            <person name="Chueire L.M.O."/>
            <person name="Ciferri R.R."/>
            <person name="Correa L.C."/>
            <person name="da Conceicao Silva J.L."/>
            <person name="Dabul A.N.G."/>
            <person name="Dambros B.P."/>
            <person name="Faoro H."/>
            <person name="Favetti A."/>
            <person name="Friedermann G."/>
            <person name="Furlaneto M.C."/>
            <person name="Gasques L.S."/>
            <person name="Gimenes C.C.T."/>
            <person name="Gioppo N.M.R."/>
            <person name="Glienke-Blanco C."/>
            <person name="Godoy L.P."/>
            <person name="Guerra M.P."/>
            <person name="Karp S."/>
            <person name="Kava-Cordeiro V."/>
            <person name="Margarido V.P."/>
            <person name="Mathioni S.M."/>
            <person name="Menck-Soares M.A."/>
            <person name="Murace N.K."/>
            <person name="Nicolas M.F."/>
            <person name="Oliveira C.E.C."/>
            <person name="Pagnan N.A.B."/>
            <person name="Pamphile J.A."/>
            <person name="Patussi E.V."/>
            <person name="Pereira L.F.P."/>
            <person name="Pereira-Ferrari L."/>
            <person name="Pinto F.G.S."/>
            <person name="Precoma C."/>
            <person name="Prioli A.J."/>
            <person name="Prioli S.M.A.P."/>
            <person name="Raittz R.T."/>
            <person name="Ramos H.J.O."/>
            <person name="Ribeiro E.M.S.F."/>
            <person name="Rigo L.U."/>
            <person name="Rocha C.L.M.S.C."/>
            <person name="Rocha S.N."/>
            <person name="Santos K."/>
            <person name="Satori D."/>
            <person name="Silva A.G."/>
            <person name="Simao R.C.G."/>
            <person name="Soares M.A.M."/>
            <person name="Souza E.M."/>
            <person name="Steffens M.B.R."/>
            <person name="Steindel M."/>
            <person name="Tadra-Sfeir M.Z."/>
            <person name="Takahashi E.K."/>
            <person name="Torres R.A."/>
            <person name="Valle J.S."/>
            <person name="Vernal J.I."/>
            <person name="Vilas-Boas L.A."/>
            <person name="Watanabe M.A.E."/>
            <person name="Weiss V.A."/>
            <person name="Yates M.A."/>
            <person name="Souza E.M."/>
        </authorList>
    </citation>
    <scope>NUCLEOTIDE SEQUENCE [LARGE SCALE GENOMIC DNA]</scope>
    <source>
        <strain evidence="11 12">SmR1</strain>
    </source>
</reference>
<dbReference type="STRING" id="757424.Hsero_0264"/>
<keyword evidence="2 9" id="KW-0963">Cytoplasm</keyword>
<dbReference type="PIRSF" id="PIRSF000722">
    <property type="entry name" value="Acetate_prop_kin"/>
    <property type="match status" value="1"/>
</dbReference>
<keyword evidence="3 9" id="KW-0808">Transferase</keyword>
<evidence type="ECO:0000256" key="1">
    <source>
        <dbReference type="ARBA" id="ARBA00008748"/>
    </source>
</evidence>
<comment type="catalytic activity">
    <reaction evidence="9">
        <text>acetate + ATP = acetyl phosphate + ADP</text>
        <dbReference type="Rhea" id="RHEA:11352"/>
        <dbReference type="ChEBI" id="CHEBI:22191"/>
        <dbReference type="ChEBI" id="CHEBI:30089"/>
        <dbReference type="ChEBI" id="CHEBI:30616"/>
        <dbReference type="ChEBI" id="CHEBI:456216"/>
        <dbReference type="EC" id="2.7.2.1"/>
    </reaction>
</comment>
<dbReference type="eggNOG" id="COG0282">
    <property type="taxonomic scope" value="Bacteria"/>
</dbReference>
<dbReference type="GO" id="GO:0006085">
    <property type="term" value="P:acetyl-CoA biosynthetic process"/>
    <property type="evidence" value="ECO:0007669"/>
    <property type="project" value="UniProtKB-UniRule"/>
</dbReference>
<evidence type="ECO:0000256" key="4">
    <source>
        <dbReference type="ARBA" id="ARBA00022723"/>
    </source>
</evidence>
<protein>
    <recommendedName>
        <fullName evidence="9">Acetate kinase</fullName>
        <ecNumber evidence="9">2.7.2.1</ecNumber>
    </recommendedName>
    <alternativeName>
        <fullName evidence="9">Acetokinase</fullName>
    </alternativeName>
</protein>
<evidence type="ECO:0000313" key="11">
    <source>
        <dbReference type="EMBL" id="ADJ61790.1"/>
    </source>
</evidence>
<evidence type="ECO:0000256" key="7">
    <source>
        <dbReference type="ARBA" id="ARBA00022840"/>
    </source>
</evidence>
<dbReference type="InterPro" id="IPR023865">
    <property type="entry name" value="Aliphatic_acid_kinase_CS"/>
</dbReference>
<feature type="binding site" evidence="9">
    <location>
        <position position="16"/>
    </location>
    <ligand>
        <name>ATP</name>
        <dbReference type="ChEBI" id="CHEBI:30616"/>
    </ligand>
</feature>
<organism evidence="11 12">
    <name type="scientific">Herbaspirillum seropedicae (strain SmR1)</name>
    <dbReference type="NCBI Taxonomy" id="757424"/>
    <lineage>
        <taxon>Bacteria</taxon>
        <taxon>Pseudomonadati</taxon>
        <taxon>Pseudomonadota</taxon>
        <taxon>Betaproteobacteria</taxon>
        <taxon>Burkholderiales</taxon>
        <taxon>Oxalobacteraceae</taxon>
        <taxon>Herbaspirillum</taxon>
    </lineage>
</organism>
<dbReference type="GO" id="GO:0006083">
    <property type="term" value="P:acetate metabolic process"/>
    <property type="evidence" value="ECO:0007669"/>
    <property type="project" value="TreeGrafter"/>
</dbReference>
<evidence type="ECO:0000313" key="12">
    <source>
        <dbReference type="Proteomes" id="UP000000329"/>
    </source>
</evidence>
<feature type="site" description="Transition state stabilizer" evidence="9">
    <location>
        <position position="179"/>
    </location>
</feature>
<dbReference type="PRINTS" id="PR00471">
    <property type="entry name" value="ACETATEKNASE"/>
</dbReference>
<keyword evidence="5 9" id="KW-0547">Nucleotide-binding</keyword>
<evidence type="ECO:0000256" key="8">
    <source>
        <dbReference type="ARBA" id="ARBA00022842"/>
    </source>
</evidence>
<evidence type="ECO:0000256" key="9">
    <source>
        <dbReference type="HAMAP-Rule" id="MF_00020"/>
    </source>
</evidence>
<feature type="binding site" evidence="9">
    <location>
        <begin position="206"/>
        <end position="210"/>
    </location>
    <ligand>
        <name>ATP</name>
        <dbReference type="ChEBI" id="CHEBI:30616"/>
    </ligand>
</feature>
<keyword evidence="12" id="KW-1185">Reference proteome</keyword>
<dbReference type="Proteomes" id="UP000000329">
    <property type="component" value="Chromosome"/>
</dbReference>
<dbReference type="NCBIfam" id="TIGR00016">
    <property type="entry name" value="ackA"/>
    <property type="match status" value="1"/>
</dbReference>
<keyword evidence="8 9" id="KW-0460">Magnesium</keyword>
<keyword evidence="6 9" id="KW-0418">Kinase</keyword>
<comment type="subcellular location">
    <subcellularLocation>
        <location evidence="9">Cytoplasm</location>
    </subcellularLocation>
</comment>
<feature type="binding site" evidence="9">
    <location>
        <begin position="280"/>
        <end position="282"/>
    </location>
    <ligand>
        <name>ATP</name>
        <dbReference type="ChEBI" id="CHEBI:30616"/>
    </ligand>
</feature>
<dbReference type="SUPFAM" id="SSF53067">
    <property type="entry name" value="Actin-like ATPase domain"/>
    <property type="match status" value="2"/>
</dbReference>
<dbReference type="GO" id="GO:0000287">
    <property type="term" value="F:magnesium ion binding"/>
    <property type="evidence" value="ECO:0007669"/>
    <property type="project" value="UniProtKB-UniRule"/>
</dbReference>
<dbReference type="PANTHER" id="PTHR21060:SF21">
    <property type="entry name" value="ACETATE KINASE"/>
    <property type="match status" value="1"/>
</dbReference>
<dbReference type="PROSITE" id="PS01076">
    <property type="entry name" value="ACETATE_KINASE_2"/>
    <property type="match status" value="1"/>
</dbReference>
<proteinExistence type="inferred from homology"/>
<dbReference type="PANTHER" id="PTHR21060">
    <property type="entry name" value="ACETATE KINASE"/>
    <property type="match status" value="1"/>
</dbReference>
<dbReference type="Gene3D" id="3.30.420.40">
    <property type="match status" value="2"/>
</dbReference>
<gene>
    <name evidence="9 11" type="primary">ackA</name>
    <name evidence="11" type="ordered locus">Hsero_0264</name>
</gene>
<keyword evidence="7 9" id="KW-0067">ATP-binding</keyword>
<name>D8IVZ2_HERSS</name>
<feature type="active site" description="Proton donor/acceptor" evidence="9">
    <location>
        <position position="148"/>
    </location>
</feature>
<dbReference type="InterPro" id="IPR004372">
    <property type="entry name" value="Ac/propionate_kinase"/>
</dbReference>
<feature type="binding site" evidence="9">
    <location>
        <position position="9"/>
    </location>
    <ligand>
        <name>Mg(2+)</name>
        <dbReference type="ChEBI" id="CHEBI:18420"/>
    </ligand>
</feature>
<dbReference type="InterPro" id="IPR043129">
    <property type="entry name" value="ATPase_NBD"/>
</dbReference>
<feature type="site" description="Transition state stabilizer" evidence="9">
    <location>
        <position position="239"/>
    </location>
</feature>
<dbReference type="KEGG" id="hse:Hsero_0264"/>